<sequence>MLAVFSRGAAAKIDKRRMKQLGTTLVGLSLFTRSNKNNDATPGGGGGGSLEIEDFEVVNKKDAFMAEPLTERNVLMSERHLMRRRMELFILRVQKDVFESLKQLEVKESIRQANSGTTGNKDNEMSTVDKTKRSVDDMISIDRWIRKEGGGGITCIIQDGRVFEKAGVNISVVYGILPPQAVQQMRSRGKKFNNLVKESTQVPFFAAGVSSVIHPRNPNVPTIHFNYRYFEVDQPTKDGEKSDKMWWFGGGTDLTPYLLDEDDCKLFHSELKQACDKHDATYYGRFKKWCDDYFFIVHRNERRGIGGLFFDDIDYPDQDKAFSFVRSCAHHILPSYMPLVLKNMHKSFTDQDREWQLLRRGRYTEFNLVYDRGTKFGLFTPGARYESILMSLPLYAKWLYCHEPEPGSIYAKLMEVLKEPRSWV</sequence>
<evidence type="ECO:0000256" key="3">
    <source>
        <dbReference type="ARBA" id="ARBA00011738"/>
    </source>
</evidence>
<reference evidence="8" key="1">
    <citation type="submission" date="2018-10" db="EMBL/GenBank/DDBJ databases">
        <title>Transcriptome assembly of Aceria tosichella (Wheat curl mite) Type 2.</title>
        <authorList>
            <person name="Scully E.D."/>
            <person name="Geib S.M."/>
            <person name="Palmer N.A."/>
            <person name="Gupta A.K."/>
            <person name="Sarath G."/>
            <person name="Tatineni S."/>
        </authorList>
    </citation>
    <scope>NUCLEOTIDE SEQUENCE</scope>
    <source>
        <strain evidence="8">LincolnNE</strain>
    </source>
</reference>
<keyword evidence="5" id="KW-0560">Oxidoreductase</keyword>
<protein>
    <recommendedName>
        <fullName evidence="4">coproporphyrinogen oxidase</fullName>
        <ecNumber evidence="4">1.3.3.3</ecNumber>
    </recommendedName>
</protein>
<evidence type="ECO:0000256" key="5">
    <source>
        <dbReference type="ARBA" id="ARBA00023002"/>
    </source>
</evidence>
<evidence type="ECO:0000313" key="8">
    <source>
        <dbReference type="EMBL" id="MDE45168.1"/>
    </source>
</evidence>
<evidence type="ECO:0000256" key="6">
    <source>
        <dbReference type="ARBA" id="ARBA00023133"/>
    </source>
</evidence>
<dbReference type="GO" id="GO:0004109">
    <property type="term" value="F:coproporphyrinogen oxidase activity"/>
    <property type="evidence" value="ECO:0007669"/>
    <property type="project" value="UniProtKB-EC"/>
</dbReference>
<dbReference type="Gene3D" id="3.40.1500.10">
    <property type="entry name" value="Coproporphyrinogen III oxidase, aerobic"/>
    <property type="match status" value="1"/>
</dbReference>
<dbReference type="InterPro" id="IPR001260">
    <property type="entry name" value="Coprogen_oxidase_aer"/>
</dbReference>
<evidence type="ECO:0000256" key="4">
    <source>
        <dbReference type="ARBA" id="ARBA00012869"/>
    </source>
</evidence>
<evidence type="ECO:0000256" key="2">
    <source>
        <dbReference type="ARBA" id="ARBA00010644"/>
    </source>
</evidence>
<dbReference type="PRINTS" id="PR00073">
    <property type="entry name" value="COPRGNOXDASE"/>
</dbReference>
<evidence type="ECO:0000256" key="7">
    <source>
        <dbReference type="ARBA" id="ARBA00023244"/>
    </source>
</evidence>
<dbReference type="EMBL" id="GGYP01000397">
    <property type="protein sequence ID" value="MDE45168.1"/>
    <property type="molecule type" value="Transcribed_RNA"/>
</dbReference>
<dbReference type="GO" id="GO:0006782">
    <property type="term" value="P:protoporphyrinogen IX biosynthetic process"/>
    <property type="evidence" value="ECO:0007669"/>
    <property type="project" value="UniProtKB-UniPathway"/>
</dbReference>
<proteinExistence type="inferred from homology"/>
<evidence type="ECO:0000256" key="1">
    <source>
        <dbReference type="ARBA" id="ARBA00005168"/>
    </source>
</evidence>
<keyword evidence="7" id="KW-0627">Porphyrin biosynthesis</keyword>
<dbReference type="InterPro" id="IPR036406">
    <property type="entry name" value="Coprogen_oxidase_aer_sf"/>
</dbReference>
<dbReference type="PROSITE" id="PS01021">
    <property type="entry name" value="COPROGEN_OXIDASE"/>
    <property type="match status" value="1"/>
</dbReference>
<dbReference type="PANTHER" id="PTHR10755:SF0">
    <property type="entry name" value="OXYGEN-DEPENDENT COPROPORPHYRINOGEN-III OXIDASE, MITOCHONDRIAL"/>
    <property type="match status" value="1"/>
</dbReference>
<dbReference type="NCBIfam" id="NF003727">
    <property type="entry name" value="PRK05330.1"/>
    <property type="match status" value="1"/>
</dbReference>
<keyword evidence="6" id="KW-0350">Heme biosynthesis</keyword>
<dbReference type="GO" id="GO:0005737">
    <property type="term" value="C:cytoplasm"/>
    <property type="evidence" value="ECO:0007669"/>
    <property type="project" value="TreeGrafter"/>
</dbReference>
<dbReference type="Pfam" id="PF01218">
    <property type="entry name" value="Coprogen_oxidas"/>
    <property type="match status" value="1"/>
</dbReference>
<dbReference type="PANTHER" id="PTHR10755">
    <property type="entry name" value="COPROPORPHYRINOGEN III OXIDASE, MITOCHONDRIAL"/>
    <property type="match status" value="1"/>
</dbReference>
<comment type="pathway">
    <text evidence="1">Porphyrin-containing compound metabolism; protoporphyrin-IX biosynthesis; protoporphyrinogen-IX from coproporphyrinogen-III (O2 route): step 1/1.</text>
</comment>
<dbReference type="EC" id="1.3.3.3" evidence="4"/>
<dbReference type="AlphaFoldDB" id="A0A6G1S470"/>
<comment type="subunit">
    <text evidence="3">Homodimer.</text>
</comment>
<accession>A0A6G1S470</accession>
<name>A0A6G1S470_9ACAR</name>
<comment type="similarity">
    <text evidence="2">Belongs to the aerobic coproporphyrinogen-III oxidase family.</text>
</comment>
<dbReference type="SUPFAM" id="SSF102886">
    <property type="entry name" value="Coproporphyrinogen III oxidase"/>
    <property type="match status" value="1"/>
</dbReference>
<gene>
    <name evidence="8" type="primary">Coprox</name>
    <name evidence="8" type="ORF">g.5381</name>
</gene>
<dbReference type="UniPathway" id="UPA00251">
    <property type="reaction ID" value="UER00322"/>
</dbReference>
<dbReference type="FunFam" id="3.40.1500.10:FF:000002">
    <property type="entry name" value="oxygen-dependent coproporphyrinogen-III oxidase, mitochondrial"/>
    <property type="match status" value="1"/>
</dbReference>
<organism evidence="8">
    <name type="scientific">Aceria tosichella</name>
    <name type="common">wheat curl mite</name>
    <dbReference type="NCBI Taxonomy" id="561515"/>
    <lineage>
        <taxon>Eukaryota</taxon>
        <taxon>Metazoa</taxon>
        <taxon>Ecdysozoa</taxon>
        <taxon>Arthropoda</taxon>
        <taxon>Chelicerata</taxon>
        <taxon>Arachnida</taxon>
        <taxon>Acari</taxon>
        <taxon>Acariformes</taxon>
        <taxon>Trombidiformes</taxon>
        <taxon>Prostigmata</taxon>
        <taxon>Eupodina</taxon>
        <taxon>Eriophyoidea</taxon>
        <taxon>Eriophyidae</taxon>
        <taxon>Eriophyinae</taxon>
        <taxon>Aceriini</taxon>
        <taxon>Aceria</taxon>
    </lineage>
</organism>
<dbReference type="InterPro" id="IPR018375">
    <property type="entry name" value="Coprogen_oxidase_CS"/>
</dbReference>